<dbReference type="PANTHER" id="PTHR31900:SF30">
    <property type="entry name" value="SUPERFAMILY PROTEIN, PUTATIVE-RELATED"/>
    <property type="match status" value="1"/>
</dbReference>
<dbReference type="PANTHER" id="PTHR31900">
    <property type="entry name" value="F-BOX/RNI SUPERFAMILY PROTEIN-RELATED"/>
    <property type="match status" value="1"/>
</dbReference>
<dbReference type="Proteomes" id="UP001417504">
    <property type="component" value="Unassembled WGS sequence"/>
</dbReference>
<evidence type="ECO:0000313" key="2">
    <source>
        <dbReference type="Proteomes" id="UP001417504"/>
    </source>
</evidence>
<reference evidence="1 2" key="1">
    <citation type="submission" date="2024-01" db="EMBL/GenBank/DDBJ databases">
        <title>Genome assemblies of Stephania.</title>
        <authorList>
            <person name="Yang L."/>
        </authorList>
    </citation>
    <scope>NUCLEOTIDE SEQUENCE [LARGE SCALE GENOMIC DNA]</scope>
    <source>
        <strain evidence="1">QJT</strain>
        <tissue evidence="1">Leaf</tissue>
    </source>
</reference>
<name>A0AAP0PVA0_9MAGN</name>
<comment type="caution">
    <text evidence="1">The sequence shown here is derived from an EMBL/GenBank/DDBJ whole genome shotgun (WGS) entry which is preliminary data.</text>
</comment>
<organism evidence="1 2">
    <name type="scientific">Stephania japonica</name>
    <dbReference type="NCBI Taxonomy" id="461633"/>
    <lineage>
        <taxon>Eukaryota</taxon>
        <taxon>Viridiplantae</taxon>
        <taxon>Streptophyta</taxon>
        <taxon>Embryophyta</taxon>
        <taxon>Tracheophyta</taxon>
        <taxon>Spermatophyta</taxon>
        <taxon>Magnoliopsida</taxon>
        <taxon>Ranunculales</taxon>
        <taxon>Menispermaceae</taxon>
        <taxon>Menispermoideae</taxon>
        <taxon>Cissampelideae</taxon>
        <taxon>Stephania</taxon>
    </lineage>
</organism>
<dbReference type="AlphaFoldDB" id="A0AAP0PVA0"/>
<dbReference type="InterPro" id="IPR050232">
    <property type="entry name" value="FBL13/AtMIF1-like"/>
</dbReference>
<dbReference type="EMBL" id="JBBNAE010000001">
    <property type="protein sequence ID" value="KAK9155784.1"/>
    <property type="molecule type" value="Genomic_DNA"/>
</dbReference>
<protein>
    <recommendedName>
        <fullName evidence="3">FBD domain-containing protein</fullName>
    </recommendedName>
</protein>
<keyword evidence="2" id="KW-1185">Reference proteome</keyword>
<evidence type="ECO:0000313" key="1">
    <source>
        <dbReference type="EMBL" id="KAK9155784.1"/>
    </source>
</evidence>
<sequence length="228" mass="25958">MSVDNRFGVLPLFILSNLFDEDLMQNFFSSLPFLKHLVLGHCTLHNYQKLVISSPSLNSLSIEFARFGPDEISIPIIKVCAPKLHYLHCDSDNLPREYILSSMLVLREVWIDVGEYGSQVLKLDEMHCNFRNLFKDLINVEFFLQEDLMSFLQKINGVACLRLRLKIIRTMEDLSNLKSSLILMIPAGGSRDFVVETADGNPYPARNGDGDGDEDFIPRTIPTQLESM</sequence>
<gene>
    <name evidence="1" type="ORF">Sjap_003264</name>
</gene>
<evidence type="ECO:0008006" key="3">
    <source>
        <dbReference type="Google" id="ProtNLM"/>
    </source>
</evidence>
<accession>A0AAP0PVA0</accession>
<proteinExistence type="predicted"/>